<gene>
    <name evidence="1" type="ORF">CesoFtcFv8_001600</name>
</gene>
<proteinExistence type="predicted"/>
<keyword evidence="2" id="KW-1185">Reference proteome</keyword>
<reference evidence="1 2" key="1">
    <citation type="journal article" date="2023" name="Mol. Biol. Evol.">
        <title>Genomics of Secondarily Temperate Adaptation in the Only Non-Antarctic Icefish.</title>
        <authorList>
            <person name="Rivera-Colon A.G."/>
            <person name="Rayamajhi N."/>
            <person name="Minhas B.F."/>
            <person name="Madrigal G."/>
            <person name="Bilyk K.T."/>
            <person name="Yoon V."/>
            <person name="Hune M."/>
            <person name="Gregory S."/>
            <person name="Cheng C.H.C."/>
            <person name="Catchen J.M."/>
        </authorList>
    </citation>
    <scope>NUCLEOTIDE SEQUENCE [LARGE SCALE GENOMIC DNA]</scope>
    <source>
        <strain evidence="1">JC2023a</strain>
    </source>
</reference>
<sequence>MPQHHPSAPLYSQRKSPFPEAITLGTLGSGRSVTYGLGQDRLQLVFVQQKQQHIWLSSESYGCVVHGVEGGNQPVFSASSSFGPIMSFFRNYTHVTSLRTLIYFNGLTRPVCSMYKPLYFLK</sequence>
<evidence type="ECO:0000313" key="1">
    <source>
        <dbReference type="EMBL" id="KAK5916065.1"/>
    </source>
</evidence>
<comment type="caution">
    <text evidence="1">The sequence shown here is derived from an EMBL/GenBank/DDBJ whole genome shotgun (WGS) entry which is preliminary data.</text>
</comment>
<organism evidence="1 2">
    <name type="scientific">Champsocephalus esox</name>
    <name type="common">pike icefish</name>
    <dbReference type="NCBI Taxonomy" id="159716"/>
    <lineage>
        <taxon>Eukaryota</taxon>
        <taxon>Metazoa</taxon>
        <taxon>Chordata</taxon>
        <taxon>Craniata</taxon>
        <taxon>Vertebrata</taxon>
        <taxon>Euteleostomi</taxon>
        <taxon>Actinopterygii</taxon>
        <taxon>Neopterygii</taxon>
        <taxon>Teleostei</taxon>
        <taxon>Neoteleostei</taxon>
        <taxon>Acanthomorphata</taxon>
        <taxon>Eupercaria</taxon>
        <taxon>Perciformes</taxon>
        <taxon>Notothenioidei</taxon>
        <taxon>Channichthyidae</taxon>
        <taxon>Champsocephalus</taxon>
    </lineage>
</organism>
<accession>A0AAN8D953</accession>
<dbReference type="EMBL" id="JAULUE010002046">
    <property type="protein sequence ID" value="KAK5916065.1"/>
    <property type="molecule type" value="Genomic_DNA"/>
</dbReference>
<name>A0AAN8D953_9TELE</name>
<evidence type="ECO:0000313" key="2">
    <source>
        <dbReference type="Proteomes" id="UP001335648"/>
    </source>
</evidence>
<dbReference type="Proteomes" id="UP001335648">
    <property type="component" value="Unassembled WGS sequence"/>
</dbReference>
<dbReference type="AlphaFoldDB" id="A0AAN8D953"/>
<protein>
    <submittedName>
        <fullName evidence="1">Uncharacterized protein</fullName>
    </submittedName>
</protein>